<evidence type="ECO:0000313" key="1">
    <source>
        <dbReference type="EMBL" id="SCE70533.1"/>
    </source>
</evidence>
<keyword evidence="2" id="KW-1185">Reference proteome</keyword>
<dbReference type="EMBL" id="LT607413">
    <property type="protein sequence ID" value="SCE70533.1"/>
    <property type="molecule type" value="Genomic_DNA"/>
</dbReference>
<protein>
    <submittedName>
        <fullName evidence="1">Transcriptional regulator, AbiEi antitoxin, Type IV TA system</fullName>
    </submittedName>
</protein>
<proteinExistence type="predicted"/>
<dbReference type="Proteomes" id="UP000198253">
    <property type="component" value="Chromosome I"/>
</dbReference>
<dbReference type="OrthoDB" id="3209715at2"/>
<gene>
    <name evidence="1" type="ORF">GA0070618_0294</name>
</gene>
<sequence>MYAEFPRDDAAALDWLTFEQSGVLTTAQATGLLTEGLVRSRVRTGRWRSVCRGVLLTGNGRLTRDQQLWVAVLVAGEGAVLAGTTAATEAGVRGLPGEPLHVLVPAARRAARTTLRRLPIDMPAVRVHRTSVLPPEHVQLGRPPRTTTARALVDAAGWARDEAYAQEVLAAGCQQRRVLPEELRTMVSALPRAPRRQLIRQTIEDLAGGAEALSEIDFVRLGRRYGLPRPDLQRRRTDAAGRTRWLDAYWPAHRLHVEIDGAHHMDVRQWAADMRRQNDVWTAGDRILRFPAWLVRARPAEVAADLRRALTAAGWRPAA</sequence>
<reference evidence="2" key="1">
    <citation type="submission" date="2016-06" db="EMBL/GenBank/DDBJ databases">
        <authorList>
            <person name="Varghese N."/>
            <person name="Submissions Spin"/>
        </authorList>
    </citation>
    <scope>NUCLEOTIDE SEQUENCE [LARGE SCALE GENOMIC DNA]</scope>
    <source>
        <strain evidence="2">DSM 43816</strain>
    </source>
</reference>
<organism evidence="1 2">
    <name type="scientific">Micromonospora echinospora</name>
    <name type="common">Micromonospora purpurea</name>
    <dbReference type="NCBI Taxonomy" id="1877"/>
    <lineage>
        <taxon>Bacteria</taxon>
        <taxon>Bacillati</taxon>
        <taxon>Actinomycetota</taxon>
        <taxon>Actinomycetes</taxon>
        <taxon>Micromonosporales</taxon>
        <taxon>Micromonosporaceae</taxon>
        <taxon>Micromonospora</taxon>
    </lineage>
</organism>
<dbReference type="RefSeq" id="WP_088980003.1">
    <property type="nucleotide sequence ID" value="NZ_LT607413.1"/>
</dbReference>
<dbReference type="InParanoid" id="A0A1C4UFU0"/>
<evidence type="ECO:0000313" key="2">
    <source>
        <dbReference type="Proteomes" id="UP000198253"/>
    </source>
</evidence>
<name>A0A1C4UFU0_MICEC</name>
<accession>A0A1C4UFU0</accession>
<dbReference type="AlphaFoldDB" id="A0A1C4UFU0"/>